<dbReference type="Pfam" id="PF01411">
    <property type="entry name" value="tRNA-synt_2c"/>
    <property type="match status" value="1"/>
</dbReference>
<dbReference type="GO" id="GO:0002161">
    <property type="term" value="F:aminoacyl-tRNA deacylase activity"/>
    <property type="evidence" value="ECO:0007669"/>
    <property type="project" value="TreeGrafter"/>
</dbReference>
<evidence type="ECO:0000256" key="16">
    <source>
        <dbReference type="SAM" id="Coils"/>
    </source>
</evidence>
<keyword evidence="6 15" id="KW-0479">Metal-binding</keyword>
<comment type="function">
    <text evidence="13 15">Catalyzes the attachment of alanine to tRNA(Ala) in a two-step reaction: alanine is first activated by ATP to form Ala-AMP and then transferred to the acceptor end of tRNA(Ala). Also edits incorrectly charged Ser-tRNA(Ala) and Gly-tRNA(Ala) via its editing domain.</text>
</comment>
<evidence type="ECO:0000313" key="19">
    <source>
        <dbReference type="Proteomes" id="UP000030392"/>
    </source>
</evidence>
<dbReference type="SUPFAM" id="SSF101353">
    <property type="entry name" value="Putative anticodon-binding domain of alanyl-tRNA synthetase (AlaRS)"/>
    <property type="match status" value="1"/>
</dbReference>
<sequence>MEKSSSSLINPPSLSGDEIREAFINFFVQHNHKKLASSSLIPDDPTVLLTIAGMLPFKPIFLGLKESSTPRATSSQKCIRTNDIENVGRTARHHTFFEMLGNFSFGDYFKKEAIQWAWELSTEVFRLNPQNIVISVFKEDLEAEQIWKEVVGVDANRIIRMGAADNFWSSGATGPCGPCSELYFDFKPELGSDEIDLEDDSRFIEFYNLVFMQYNRDLKGNLEPLANCHIDTGMGLERMAQILQKKSNNYETDLIFPLIKAAALLAQIKYETTNKKNKTSLKIIGDHCRAVTHLICDGVSASNLGRGYILRRLIRRMIRHGRLVGIIQPFLPQLAEIAIELMKNAYPQLLEKKKIILNELKIEESRFLETLERGEKLLAEITSHECDLISGAQAFELYDTYGFPLELTEEIANEKGISVDSTGFENEMAKQRKRAKEASVSIDLTEEGSIEREISLFDETRFEGYEKLETTSTVIGIFKNNESVKQAVQGDLVKIIVNRTPFYAESGGQIGDKGLITSQDLEVSVENVRKKKNIFIHSGIVNTGVLEINSSVQMNVTPSFRQRTTSNHTATHLLQSALKLSIDSSVSQRGSLVSNHRLRFDFNAPKPLTINELEEMEVRINQWINEDHPIQIKTMPIKEAMAAGALAMFGEKYGDVVRVVDVPGVSMELCGGTHVTRTSQLGTFKIINETGIASGIRRIEAIAGPSVLDYFNERDSVVKELSKSFKVQSYEIVERVSSLQLELKDKTKELIKVKNELALAKALGLASYAKSVGKSKLLIRRLDGVDGSGLQSAASSLIDHLGKYSAVIFGGIPNQEIDNKLVFVAAFSPDLVSDGLHAGKFISGVAKMCGGGGGGRPNLAQAGGSQPQSLDLALEKANEDLTQQLS</sequence>
<protein>
    <recommendedName>
        <fullName evidence="15">Alanine--tRNA ligase</fullName>
        <ecNumber evidence="15">6.1.1.7</ecNumber>
    </recommendedName>
    <alternativeName>
        <fullName evidence="15">Alanyl-tRNA synthetase</fullName>
        <shortName evidence="15">AlaRS</shortName>
    </alternativeName>
</protein>
<evidence type="ECO:0000256" key="3">
    <source>
        <dbReference type="ARBA" id="ARBA00022490"/>
    </source>
</evidence>
<evidence type="ECO:0000256" key="2">
    <source>
        <dbReference type="ARBA" id="ARBA00008226"/>
    </source>
</evidence>
<keyword evidence="3 15" id="KW-0963">Cytoplasm</keyword>
<keyword evidence="9 15" id="KW-0067">ATP-binding</keyword>
<dbReference type="SUPFAM" id="SSF50447">
    <property type="entry name" value="Translation proteins"/>
    <property type="match status" value="1"/>
</dbReference>
<comment type="caution">
    <text evidence="18">The sequence shown here is derived from an EMBL/GenBank/DDBJ whole genome shotgun (WGS) entry which is preliminary data.</text>
</comment>
<accession>A0A0A2C7T0</accession>
<dbReference type="NCBIfam" id="TIGR00344">
    <property type="entry name" value="alaS"/>
    <property type="match status" value="1"/>
</dbReference>
<dbReference type="FunFam" id="3.30.54.20:FF:000001">
    <property type="entry name" value="Alanine--tRNA ligase"/>
    <property type="match status" value="1"/>
</dbReference>
<keyword evidence="8 15" id="KW-0862">Zinc</keyword>
<name>A0A0A2C7T0_PROMR</name>
<comment type="catalytic activity">
    <reaction evidence="14 15">
        <text>tRNA(Ala) + L-alanine + ATP = L-alanyl-tRNA(Ala) + AMP + diphosphate</text>
        <dbReference type="Rhea" id="RHEA:12540"/>
        <dbReference type="Rhea" id="RHEA-COMP:9657"/>
        <dbReference type="Rhea" id="RHEA-COMP:9923"/>
        <dbReference type="ChEBI" id="CHEBI:30616"/>
        <dbReference type="ChEBI" id="CHEBI:33019"/>
        <dbReference type="ChEBI" id="CHEBI:57972"/>
        <dbReference type="ChEBI" id="CHEBI:78442"/>
        <dbReference type="ChEBI" id="CHEBI:78497"/>
        <dbReference type="ChEBI" id="CHEBI:456215"/>
        <dbReference type="EC" id="6.1.1.7"/>
    </reaction>
</comment>
<dbReference type="GO" id="GO:0006419">
    <property type="term" value="P:alanyl-tRNA aminoacylation"/>
    <property type="evidence" value="ECO:0007669"/>
    <property type="project" value="UniProtKB-UniRule"/>
</dbReference>
<dbReference type="Gene3D" id="3.10.310.40">
    <property type="match status" value="1"/>
</dbReference>
<dbReference type="PRINTS" id="PR00980">
    <property type="entry name" value="TRNASYNTHALA"/>
</dbReference>
<dbReference type="GO" id="GO:0005524">
    <property type="term" value="F:ATP binding"/>
    <property type="evidence" value="ECO:0007669"/>
    <property type="project" value="UniProtKB-UniRule"/>
</dbReference>
<dbReference type="PANTHER" id="PTHR11777">
    <property type="entry name" value="ALANYL-TRNA SYNTHETASE"/>
    <property type="match status" value="1"/>
</dbReference>
<evidence type="ECO:0000256" key="11">
    <source>
        <dbReference type="ARBA" id="ARBA00022917"/>
    </source>
</evidence>
<evidence type="ECO:0000256" key="12">
    <source>
        <dbReference type="ARBA" id="ARBA00023146"/>
    </source>
</evidence>
<evidence type="ECO:0000256" key="15">
    <source>
        <dbReference type="HAMAP-Rule" id="MF_00036"/>
    </source>
</evidence>
<dbReference type="InterPro" id="IPR023033">
    <property type="entry name" value="Ala_tRNA_ligase_euk/bac"/>
</dbReference>
<comment type="cofactor">
    <cofactor evidence="15">
        <name>Zn(2+)</name>
        <dbReference type="ChEBI" id="CHEBI:29105"/>
    </cofactor>
    <text evidence="15">Binds 1 zinc ion per subunit.</text>
</comment>
<dbReference type="Gene3D" id="3.30.54.20">
    <property type="match status" value="1"/>
</dbReference>
<dbReference type="Gene3D" id="3.30.930.10">
    <property type="entry name" value="Bira Bifunctional Protein, Domain 2"/>
    <property type="match status" value="1"/>
</dbReference>
<feature type="coiled-coil region" evidence="16">
    <location>
        <begin position="736"/>
        <end position="763"/>
    </location>
</feature>
<evidence type="ECO:0000256" key="6">
    <source>
        <dbReference type="ARBA" id="ARBA00022723"/>
    </source>
</evidence>
<evidence type="ECO:0000256" key="9">
    <source>
        <dbReference type="ARBA" id="ARBA00022840"/>
    </source>
</evidence>
<dbReference type="AlphaFoldDB" id="A0A0A2C7T0"/>
<organism evidence="18 19">
    <name type="scientific">Prochlorococcus marinus str. PAC1</name>
    <dbReference type="NCBI Taxonomy" id="59924"/>
    <lineage>
        <taxon>Bacteria</taxon>
        <taxon>Bacillati</taxon>
        <taxon>Cyanobacteriota</taxon>
        <taxon>Cyanophyceae</taxon>
        <taxon>Synechococcales</taxon>
        <taxon>Prochlorococcaceae</taxon>
        <taxon>Prochlorococcus</taxon>
    </lineage>
</organism>
<dbReference type="EMBL" id="JNAX01000011">
    <property type="protein sequence ID" value="KGG20689.1"/>
    <property type="molecule type" value="Genomic_DNA"/>
</dbReference>
<evidence type="ECO:0000256" key="1">
    <source>
        <dbReference type="ARBA" id="ARBA00004496"/>
    </source>
</evidence>
<dbReference type="Pfam" id="PF02272">
    <property type="entry name" value="DHHA1"/>
    <property type="match status" value="1"/>
</dbReference>
<dbReference type="Gene3D" id="6.10.250.550">
    <property type="match status" value="1"/>
</dbReference>
<dbReference type="InterPro" id="IPR050058">
    <property type="entry name" value="Ala-tRNA_ligase"/>
</dbReference>
<dbReference type="InterPro" id="IPR012947">
    <property type="entry name" value="tRNA_SAD"/>
</dbReference>
<evidence type="ECO:0000256" key="4">
    <source>
        <dbReference type="ARBA" id="ARBA00022555"/>
    </source>
</evidence>
<dbReference type="InterPro" id="IPR018164">
    <property type="entry name" value="Ala-tRNA-synth_IIc_N"/>
</dbReference>
<dbReference type="PROSITE" id="PS50860">
    <property type="entry name" value="AA_TRNA_LIGASE_II_ALA"/>
    <property type="match status" value="1"/>
</dbReference>
<dbReference type="InterPro" id="IPR002318">
    <property type="entry name" value="Ala-tRNA-lgiase_IIc"/>
</dbReference>
<dbReference type="FunFam" id="2.40.30.130:FF:000001">
    <property type="entry name" value="Alanine--tRNA ligase"/>
    <property type="match status" value="1"/>
</dbReference>
<keyword evidence="10 15" id="KW-0694">RNA-binding</keyword>
<evidence type="ECO:0000256" key="5">
    <source>
        <dbReference type="ARBA" id="ARBA00022598"/>
    </source>
</evidence>
<keyword evidence="11 15" id="KW-0648">Protein biosynthesis</keyword>
<dbReference type="Gene3D" id="2.40.30.130">
    <property type="match status" value="1"/>
</dbReference>
<dbReference type="CDD" id="cd00673">
    <property type="entry name" value="AlaRS_core"/>
    <property type="match status" value="1"/>
</dbReference>
<feature type="binding site" evidence="15">
    <location>
        <position position="674"/>
    </location>
    <ligand>
        <name>Zn(2+)</name>
        <dbReference type="ChEBI" id="CHEBI:29105"/>
    </ligand>
</feature>
<keyword evidence="12 15" id="KW-0030">Aminoacyl-tRNA synthetase</keyword>
<dbReference type="GO" id="GO:0004813">
    <property type="term" value="F:alanine-tRNA ligase activity"/>
    <property type="evidence" value="ECO:0007669"/>
    <property type="project" value="UniProtKB-UniRule"/>
</dbReference>
<dbReference type="RefSeq" id="WP_036906132.1">
    <property type="nucleotide sequence ID" value="NZ_CP138967.1"/>
</dbReference>
<comment type="domain">
    <text evidence="15">Consists of three domains; the N-terminal catalytic domain, the editing domain and the C-terminal C-Ala domain. The editing domain removes incorrectly charged amino acids, while the C-Ala domain, along with tRNA(Ala), serves as a bridge to cooperatively bring together the editing and aminoacylation centers thus stimulating deacylation of misacylated tRNAs.</text>
</comment>
<feature type="binding site" evidence="15">
    <location>
        <position position="572"/>
    </location>
    <ligand>
        <name>Zn(2+)</name>
        <dbReference type="ChEBI" id="CHEBI:29105"/>
    </ligand>
</feature>
<feature type="binding site" evidence="15">
    <location>
        <position position="568"/>
    </location>
    <ligand>
        <name>Zn(2+)</name>
        <dbReference type="ChEBI" id="CHEBI:29105"/>
    </ligand>
</feature>
<dbReference type="GO" id="GO:0008270">
    <property type="term" value="F:zinc ion binding"/>
    <property type="evidence" value="ECO:0007669"/>
    <property type="project" value="UniProtKB-UniRule"/>
</dbReference>
<evidence type="ECO:0000256" key="8">
    <source>
        <dbReference type="ARBA" id="ARBA00022833"/>
    </source>
</evidence>
<dbReference type="HAMAP" id="MF_00036_B">
    <property type="entry name" value="Ala_tRNA_synth_B"/>
    <property type="match status" value="1"/>
</dbReference>
<comment type="subcellular location">
    <subcellularLocation>
        <location evidence="1 15">Cytoplasm</location>
    </subcellularLocation>
</comment>
<dbReference type="Pfam" id="PF07973">
    <property type="entry name" value="tRNA_SAD"/>
    <property type="match status" value="1"/>
</dbReference>
<dbReference type="FunFam" id="3.30.930.10:FF:000004">
    <property type="entry name" value="Alanine--tRNA ligase"/>
    <property type="match status" value="1"/>
</dbReference>
<keyword evidence="4 15" id="KW-0820">tRNA-binding</keyword>
<dbReference type="GO" id="GO:0000049">
    <property type="term" value="F:tRNA binding"/>
    <property type="evidence" value="ECO:0007669"/>
    <property type="project" value="UniProtKB-KW"/>
</dbReference>
<dbReference type="GO" id="GO:0005829">
    <property type="term" value="C:cytosol"/>
    <property type="evidence" value="ECO:0007669"/>
    <property type="project" value="TreeGrafter"/>
</dbReference>
<dbReference type="SMART" id="SM00863">
    <property type="entry name" value="tRNA_SAD"/>
    <property type="match status" value="1"/>
</dbReference>
<dbReference type="InterPro" id="IPR009000">
    <property type="entry name" value="Transl_B-barrel_sf"/>
</dbReference>
<dbReference type="FunFam" id="3.30.980.10:FF:000004">
    <property type="entry name" value="Alanine--tRNA ligase, cytoplasmic"/>
    <property type="match status" value="1"/>
</dbReference>
<dbReference type="InterPro" id="IPR018165">
    <property type="entry name" value="Ala-tRNA-synth_IIc_core"/>
</dbReference>
<comment type="similarity">
    <text evidence="2 15">Belongs to the class-II aminoacyl-tRNA synthetase family.</text>
</comment>
<dbReference type="InterPro" id="IPR003156">
    <property type="entry name" value="DHHA1_dom"/>
</dbReference>
<keyword evidence="7 15" id="KW-0547">Nucleotide-binding</keyword>
<dbReference type="FunFam" id="3.10.310.40:FF:000001">
    <property type="entry name" value="Alanine--tRNA ligase"/>
    <property type="match status" value="1"/>
</dbReference>
<reference evidence="19" key="1">
    <citation type="journal article" date="2014" name="Sci. Data">
        <title>Genomes of diverse isolates of the marine cyanobacterium Prochlorococcus.</title>
        <authorList>
            <person name="Biller S."/>
            <person name="Berube P."/>
            <person name="Thompson J."/>
            <person name="Kelly L."/>
            <person name="Roggensack S."/>
            <person name="Awad L."/>
            <person name="Roache-Johnson K."/>
            <person name="Ding H."/>
            <person name="Giovannoni S.J."/>
            <person name="Moore L.R."/>
            <person name="Chisholm S.W."/>
        </authorList>
    </citation>
    <scope>NUCLEOTIDE SEQUENCE [LARGE SCALE GENOMIC DNA]</scope>
    <source>
        <strain evidence="19">PAC1</strain>
    </source>
</reference>
<dbReference type="Gene3D" id="3.30.980.10">
    <property type="entry name" value="Threonyl-trna Synthetase, Chain A, domain 2"/>
    <property type="match status" value="1"/>
</dbReference>
<dbReference type="InterPro" id="IPR045864">
    <property type="entry name" value="aa-tRNA-synth_II/BPL/LPL"/>
</dbReference>
<evidence type="ECO:0000313" key="18">
    <source>
        <dbReference type="EMBL" id="KGG20689.1"/>
    </source>
</evidence>
<evidence type="ECO:0000256" key="7">
    <source>
        <dbReference type="ARBA" id="ARBA00022741"/>
    </source>
</evidence>
<evidence type="ECO:0000256" key="10">
    <source>
        <dbReference type="ARBA" id="ARBA00022884"/>
    </source>
</evidence>
<evidence type="ECO:0000256" key="14">
    <source>
        <dbReference type="ARBA" id="ARBA00048300"/>
    </source>
</evidence>
<dbReference type="Proteomes" id="UP000030392">
    <property type="component" value="Unassembled WGS sequence"/>
</dbReference>
<feature type="binding site" evidence="15">
    <location>
        <position position="670"/>
    </location>
    <ligand>
        <name>Zn(2+)</name>
        <dbReference type="ChEBI" id="CHEBI:29105"/>
    </ligand>
</feature>
<feature type="domain" description="Alanyl-transfer RNA synthetases family profile" evidence="17">
    <location>
        <begin position="14"/>
        <end position="713"/>
    </location>
</feature>
<evidence type="ECO:0000256" key="13">
    <source>
        <dbReference type="ARBA" id="ARBA00024779"/>
    </source>
</evidence>
<dbReference type="SUPFAM" id="SSF55186">
    <property type="entry name" value="ThrRS/AlaRS common domain"/>
    <property type="match status" value="1"/>
</dbReference>
<dbReference type="EC" id="6.1.1.7" evidence="15"/>
<keyword evidence="5 15" id="KW-0436">Ligase</keyword>
<proteinExistence type="inferred from homology"/>
<evidence type="ECO:0000259" key="17">
    <source>
        <dbReference type="PROSITE" id="PS50860"/>
    </source>
</evidence>
<dbReference type="SUPFAM" id="SSF55681">
    <property type="entry name" value="Class II aaRS and biotin synthetases"/>
    <property type="match status" value="1"/>
</dbReference>
<dbReference type="PANTHER" id="PTHR11777:SF9">
    <property type="entry name" value="ALANINE--TRNA LIGASE, CYTOPLASMIC"/>
    <property type="match status" value="1"/>
</dbReference>
<keyword evidence="16" id="KW-0175">Coiled coil</keyword>
<gene>
    <name evidence="15" type="primary">alaS</name>
    <name evidence="18" type="ORF">EV03_1190</name>
</gene>
<dbReference type="InterPro" id="IPR018163">
    <property type="entry name" value="Thr/Ala-tRNA-synth_IIc_edit"/>
</dbReference>
<dbReference type="InterPro" id="IPR018162">
    <property type="entry name" value="Ala-tRNA-ligase_IIc_anticod-bd"/>
</dbReference>